<reference evidence="2 3" key="1">
    <citation type="submission" date="2024-02" db="EMBL/GenBank/DDBJ databases">
        <title>Bacterial strain from lacustrine sediment.</title>
        <authorList>
            <person name="Petit C."/>
            <person name="Fadhlaoui K."/>
        </authorList>
    </citation>
    <scope>NUCLEOTIDE SEQUENCE [LARGE SCALE GENOMIC DNA]</scope>
    <source>
        <strain evidence="2 3">IPX-CK</strain>
    </source>
</reference>
<dbReference type="CDD" id="cd00077">
    <property type="entry name" value="HDc"/>
    <property type="match status" value="1"/>
</dbReference>
<dbReference type="EMBL" id="CP146256">
    <property type="protein sequence ID" value="XAH72758.1"/>
    <property type="molecule type" value="Genomic_DNA"/>
</dbReference>
<proteinExistence type="predicted"/>
<sequence length="165" mass="18811">MENISKERVNKILEHTSYKEYVCKNEKAEAGRKFCRHDMVHFLDVARIAMILKLKEGQQAEEELIYAAALLHDVGRHVQYEEGTPHEEASAVLAAPILADCGFDDKETSVILKAIASHRNPQTALESGLSGLLYRADKLSRSCFCCEAEKECDWKKDKKNMRLIW</sequence>
<feature type="domain" description="HD/PDEase" evidence="1">
    <location>
        <begin position="34"/>
        <end position="151"/>
    </location>
</feature>
<evidence type="ECO:0000259" key="1">
    <source>
        <dbReference type="SMART" id="SM00471"/>
    </source>
</evidence>
<dbReference type="Proteomes" id="UP001451571">
    <property type="component" value="Chromosome"/>
</dbReference>
<evidence type="ECO:0000313" key="2">
    <source>
        <dbReference type="EMBL" id="XAH72758.1"/>
    </source>
</evidence>
<dbReference type="Gene3D" id="1.10.3210.10">
    <property type="entry name" value="Hypothetical protein af1432"/>
    <property type="match status" value="1"/>
</dbReference>
<gene>
    <name evidence="2" type="ORF">V6984_14730</name>
</gene>
<accession>A0ABZ3ERA7</accession>
<protein>
    <submittedName>
        <fullName evidence="2">HD domain-containing protein</fullName>
    </submittedName>
</protein>
<dbReference type="InterPro" id="IPR003607">
    <property type="entry name" value="HD/PDEase_dom"/>
</dbReference>
<keyword evidence="3" id="KW-1185">Reference proteome</keyword>
<dbReference type="SMART" id="SM00471">
    <property type="entry name" value="HDc"/>
    <property type="match status" value="1"/>
</dbReference>
<dbReference type="SUPFAM" id="SSF109604">
    <property type="entry name" value="HD-domain/PDEase-like"/>
    <property type="match status" value="1"/>
</dbReference>
<evidence type="ECO:0000313" key="3">
    <source>
        <dbReference type="Proteomes" id="UP001451571"/>
    </source>
</evidence>
<name>A0ABZ3ERA7_9FIRM</name>
<organism evidence="2 3">
    <name type="scientific">Kineothrix sedimenti</name>
    <dbReference type="NCBI Taxonomy" id="3123317"/>
    <lineage>
        <taxon>Bacteria</taxon>
        <taxon>Bacillati</taxon>
        <taxon>Bacillota</taxon>
        <taxon>Clostridia</taxon>
        <taxon>Lachnospirales</taxon>
        <taxon>Lachnospiraceae</taxon>
        <taxon>Kineothrix</taxon>
    </lineage>
</organism>
<dbReference type="RefSeq" id="WP_342756372.1">
    <property type="nucleotide sequence ID" value="NZ_CP146256.1"/>
</dbReference>
<dbReference type="Pfam" id="PF01966">
    <property type="entry name" value="HD"/>
    <property type="match status" value="1"/>
</dbReference>
<dbReference type="InterPro" id="IPR006674">
    <property type="entry name" value="HD_domain"/>
</dbReference>